<protein>
    <submittedName>
        <fullName evidence="1">Uncharacterized protein</fullName>
    </submittedName>
</protein>
<dbReference type="AlphaFoldDB" id="X0VVH4"/>
<comment type="caution">
    <text evidence="1">The sequence shown here is derived from an EMBL/GenBank/DDBJ whole genome shotgun (WGS) entry which is preliminary data.</text>
</comment>
<name>X0VVH4_9ZZZZ</name>
<sequence>MDSDTYDGSSPPLAVKIKLSGNSIKVWVEGTLDIDTTDSTH</sequence>
<organism evidence="1">
    <name type="scientific">marine sediment metagenome</name>
    <dbReference type="NCBI Taxonomy" id="412755"/>
    <lineage>
        <taxon>unclassified sequences</taxon>
        <taxon>metagenomes</taxon>
        <taxon>ecological metagenomes</taxon>
    </lineage>
</organism>
<gene>
    <name evidence="1" type="ORF">S01H1_46009</name>
</gene>
<proteinExistence type="predicted"/>
<accession>X0VVH4</accession>
<reference evidence="1" key="1">
    <citation type="journal article" date="2014" name="Front. Microbiol.">
        <title>High frequency of phylogenetically diverse reductive dehalogenase-homologous genes in deep subseafloor sedimentary metagenomes.</title>
        <authorList>
            <person name="Kawai M."/>
            <person name="Futagami T."/>
            <person name="Toyoda A."/>
            <person name="Takaki Y."/>
            <person name="Nishi S."/>
            <person name="Hori S."/>
            <person name="Arai W."/>
            <person name="Tsubouchi T."/>
            <person name="Morono Y."/>
            <person name="Uchiyama I."/>
            <person name="Ito T."/>
            <person name="Fujiyama A."/>
            <person name="Inagaki F."/>
            <person name="Takami H."/>
        </authorList>
    </citation>
    <scope>NUCLEOTIDE SEQUENCE</scope>
    <source>
        <strain evidence="1">Expedition CK06-06</strain>
    </source>
</reference>
<dbReference type="EMBL" id="BARS01029438">
    <property type="protein sequence ID" value="GAG04511.1"/>
    <property type="molecule type" value="Genomic_DNA"/>
</dbReference>
<evidence type="ECO:0000313" key="1">
    <source>
        <dbReference type="EMBL" id="GAG04511.1"/>
    </source>
</evidence>